<dbReference type="InterPro" id="IPR000485">
    <property type="entry name" value="AsnC-type_HTH_dom"/>
</dbReference>
<dbReference type="InterPro" id="IPR019888">
    <property type="entry name" value="Tscrpt_reg_AsnC-like"/>
</dbReference>
<dbReference type="GO" id="GO:0005829">
    <property type="term" value="C:cytosol"/>
    <property type="evidence" value="ECO:0007669"/>
    <property type="project" value="TreeGrafter"/>
</dbReference>
<dbReference type="PROSITE" id="PS00519">
    <property type="entry name" value="HTH_ASNC_1"/>
    <property type="match status" value="1"/>
</dbReference>
<evidence type="ECO:0000313" key="6">
    <source>
        <dbReference type="Proteomes" id="UP000477911"/>
    </source>
</evidence>
<dbReference type="SMART" id="SM00344">
    <property type="entry name" value="HTH_ASNC"/>
    <property type="match status" value="1"/>
</dbReference>
<evidence type="ECO:0000259" key="4">
    <source>
        <dbReference type="PROSITE" id="PS50956"/>
    </source>
</evidence>
<dbReference type="InterPro" id="IPR019885">
    <property type="entry name" value="Tscrpt_reg_HTH_AsnC-type_CS"/>
</dbReference>
<evidence type="ECO:0000313" key="5">
    <source>
        <dbReference type="EMBL" id="MXN20328.1"/>
    </source>
</evidence>
<dbReference type="Pfam" id="PF01037">
    <property type="entry name" value="AsnC_trans_reg"/>
    <property type="match status" value="1"/>
</dbReference>
<evidence type="ECO:0000256" key="2">
    <source>
        <dbReference type="ARBA" id="ARBA00023125"/>
    </source>
</evidence>
<dbReference type="Gene3D" id="1.10.10.10">
    <property type="entry name" value="Winged helix-like DNA-binding domain superfamily/Winged helix DNA-binding domain"/>
    <property type="match status" value="1"/>
</dbReference>
<evidence type="ECO:0000256" key="1">
    <source>
        <dbReference type="ARBA" id="ARBA00023015"/>
    </source>
</evidence>
<proteinExistence type="predicted"/>
<dbReference type="AlphaFoldDB" id="A0A6L7G9X2"/>
<dbReference type="InterPro" id="IPR036388">
    <property type="entry name" value="WH-like_DNA-bd_sf"/>
</dbReference>
<dbReference type="GO" id="GO:0006355">
    <property type="term" value="P:regulation of DNA-templated transcription"/>
    <property type="evidence" value="ECO:0007669"/>
    <property type="project" value="UniProtKB-ARBA"/>
</dbReference>
<dbReference type="RefSeq" id="WP_160896453.1">
    <property type="nucleotide sequence ID" value="NZ_WUMU01000026.1"/>
</dbReference>
<reference evidence="5 6" key="1">
    <citation type="submission" date="2019-12" db="EMBL/GenBank/DDBJ databases">
        <authorList>
            <person name="Li M."/>
        </authorList>
    </citation>
    <scope>NUCLEOTIDE SEQUENCE [LARGE SCALE GENOMIC DNA]</scope>
    <source>
        <strain evidence="5 6">GBMRC 2024</strain>
    </source>
</reference>
<comment type="caution">
    <text evidence="5">The sequence shown here is derived from an EMBL/GenBank/DDBJ whole genome shotgun (WGS) entry which is preliminary data.</text>
</comment>
<dbReference type="PRINTS" id="PR00033">
    <property type="entry name" value="HTHASNC"/>
</dbReference>
<dbReference type="GO" id="GO:0043565">
    <property type="term" value="F:sequence-specific DNA binding"/>
    <property type="evidence" value="ECO:0007669"/>
    <property type="project" value="InterPro"/>
</dbReference>
<dbReference type="EMBL" id="WUMU01000026">
    <property type="protein sequence ID" value="MXN20328.1"/>
    <property type="molecule type" value="Genomic_DNA"/>
</dbReference>
<dbReference type="InterPro" id="IPR019887">
    <property type="entry name" value="Tscrpt_reg_AsnC/Lrp_C"/>
</dbReference>
<feature type="domain" description="HTH asnC-type" evidence="4">
    <location>
        <begin position="3"/>
        <end position="57"/>
    </location>
</feature>
<protein>
    <submittedName>
        <fullName evidence="5">AsnC family transcriptional regulator</fullName>
    </submittedName>
</protein>
<dbReference type="GO" id="GO:0043200">
    <property type="term" value="P:response to amino acid"/>
    <property type="evidence" value="ECO:0007669"/>
    <property type="project" value="TreeGrafter"/>
</dbReference>
<dbReference type="Proteomes" id="UP000477911">
    <property type="component" value="Unassembled WGS sequence"/>
</dbReference>
<dbReference type="InterPro" id="IPR036390">
    <property type="entry name" value="WH_DNA-bd_sf"/>
</dbReference>
<evidence type="ECO:0000256" key="3">
    <source>
        <dbReference type="ARBA" id="ARBA00023163"/>
    </source>
</evidence>
<accession>A0A6L7G9X2</accession>
<dbReference type="Pfam" id="PF13404">
    <property type="entry name" value="HTH_AsnC-type"/>
    <property type="match status" value="1"/>
</dbReference>
<dbReference type="PROSITE" id="PS50956">
    <property type="entry name" value="HTH_ASNC_2"/>
    <property type="match status" value="1"/>
</dbReference>
<dbReference type="PANTHER" id="PTHR30154:SF53">
    <property type="entry name" value="HTH-TYPE TRANSCRIPTIONAL REGULATOR LRPC"/>
    <property type="match status" value="1"/>
</dbReference>
<gene>
    <name evidence="5" type="ORF">GR170_21035</name>
</gene>
<keyword evidence="6" id="KW-1185">Reference proteome</keyword>
<dbReference type="PANTHER" id="PTHR30154">
    <property type="entry name" value="LEUCINE-RESPONSIVE REGULATORY PROTEIN"/>
    <property type="match status" value="1"/>
</dbReference>
<name>A0A6L7G9X2_9RHOB</name>
<dbReference type="CDD" id="cd00090">
    <property type="entry name" value="HTH_ARSR"/>
    <property type="match status" value="1"/>
</dbReference>
<sequence>MDLDPTNKRLLALLQEDARLSAAELGRRVGLSRPAVQGRIQAMERAGILRGYHAEISGAGLIEAVILMTIAERPCDRALQWLRGQEGVTSVLSLAGEIDALARVTVPDPAALSALGDRILASGLIASAKTHVVLRRYGG</sequence>
<organism evidence="5 6">
    <name type="scientific">Pseudooceanicola albus</name>
    <dbReference type="NCBI Taxonomy" id="2692189"/>
    <lineage>
        <taxon>Bacteria</taxon>
        <taxon>Pseudomonadati</taxon>
        <taxon>Pseudomonadota</taxon>
        <taxon>Alphaproteobacteria</taxon>
        <taxon>Rhodobacterales</taxon>
        <taxon>Paracoccaceae</taxon>
        <taxon>Pseudooceanicola</taxon>
    </lineage>
</organism>
<keyword evidence="3" id="KW-0804">Transcription</keyword>
<dbReference type="Gene3D" id="3.30.70.920">
    <property type="match status" value="1"/>
</dbReference>
<dbReference type="SUPFAM" id="SSF54909">
    <property type="entry name" value="Dimeric alpha+beta barrel"/>
    <property type="match status" value="1"/>
</dbReference>
<keyword evidence="1" id="KW-0805">Transcription regulation</keyword>
<keyword evidence="2" id="KW-0238">DNA-binding</keyword>
<dbReference type="SUPFAM" id="SSF46785">
    <property type="entry name" value="Winged helix' DNA-binding domain"/>
    <property type="match status" value="1"/>
</dbReference>
<dbReference type="InterPro" id="IPR011008">
    <property type="entry name" value="Dimeric_a/b-barrel"/>
</dbReference>
<dbReference type="InterPro" id="IPR011991">
    <property type="entry name" value="ArsR-like_HTH"/>
</dbReference>